<dbReference type="RefSeq" id="WP_376949618.1">
    <property type="nucleotide sequence ID" value="NZ_CP183182.1"/>
</dbReference>
<comment type="caution">
    <text evidence="2">The sequence shown here is derived from an EMBL/GenBank/DDBJ whole genome shotgun (WGS) entry which is preliminary data.</text>
</comment>
<evidence type="ECO:0000313" key="3">
    <source>
        <dbReference type="Proteomes" id="UP001589891"/>
    </source>
</evidence>
<evidence type="ECO:0008006" key="4">
    <source>
        <dbReference type="Google" id="ProtNLM"/>
    </source>
</evidence>
<organism evidence="2 3">
    <name type="scientific">Azorhizophilus paspali</name>
    <name type="common">Azotobacter paspali</name>
    <dbReference type="NCBI Taxonomy" id="69963"/>
    <lineage>
        <taxon>Bacteria</taxon>
        <taxon>Pseudomonadati</taxon>
        <taxon>Pseudomonadota</taxon>
        <taxon>Gammaproteobacteria</taxon>
        <taxon>Pseudomonadales</taxon>
        <taxon>Pseudomonadaceae</taxon>
        <taxon>Azorhizophilus</taxon>
    </lineage>
</organism>
<feature type="coiled-coil region" evidence="1">
    <location>
        <begin position="3"/>
        <end position="37"/>
    </location>
</feature>
<reference evidence="2 3" key="1">
    <citation type="submission" date="2024-09" db="EMBL/GenBank/DDBJ databases">
        <authorList>
            <person name="Sun Q."/>
            <person name="Mori K."/>
        </authorList>
    </citation>
    <scope>NUCLEOTIDE SEQUENCE [LARGE SCALE GENOMIC DNA]</scope>
    <source>
        <strain evidence="2 3">NCAIM B.01794</strain>
    </source>
</reference>
<evidence type="ECO:0000313" key="2">
    <source>
        <dbReference type="EMBL" id="MFC0712196.1"/>
    </source>
</evidence>
<dbReference type="EMBL" id="JBHLSS010000156">
    <property type="protein sequence ID" value="MFC0712196.1"/>
    <property type="molecule type" value="Genomic_DNA"/>
</dbReference>
<sequence length="45" mass="5215">MAREQYTAELKQLRDELAKAQARGEEAAQMRSELERTTIIPGHWT</sequence>
<protein>
    <recommendedName>
        <fullName evidence="4">Transposase</fullName>
    </recommendedName>
</protein>
<gene>
    <name evidence="2" type="ORF">ACFFGX_22535</name>
</gene>
<accession>A0ABV6ST20</accession>
<proteinExistence type="predicted"/>
<keyword evidence="3" id="KW-1185">Reference proteome</keyword>
<dbReference type="Proteomes" id="UP001589891">
    <property type="component" value="Unassembled WGS sequence"/>
</dbReference>
<evidence type="ECO:0000256" key="1">
    <source>
        <dbReference type="SAM" id="Coils"/>
    </source>
</evidence>
<keyword evidence="1" id="KW-0175">Coiled coil</keyword>
<name>A0ABV6ST20_AZOPA</name>